<organism evidence="1 2">
    <name type="scientific">Quercus suber</name>
    <name type="common">Cork oak</name>
    <dbReference type="NCBI Taxonomy" id="58331"/>
    <lineage>
        <taxon>Eukaryota</taxon>
        <taxon>Viridiplantae</taxon>
        <taxon>Streptophyta</taxon>
        <taxon>Embryophyta</taxon>
        <taxon>Tracheophyta</taxon>
        <taxon>Spermatophyta</taxon>
        <taxon>Magnoliopsida</taxon>
        <taxon>eudicotyledons</taxon>
        <taxon>Gunneridae</taxon>
        <taxon>Pentapetalae</taxon>
        <taxon>rosids</taxon>
        <taxon>fabids</taxon>
        <taxon>Fagales</taxon>
        <taxon>Fagaceae</taxon>
        <taxon>Quercus</taxon>
    </lineage>
</organism>
<accession>A0AAW0JP87</accession>
<dbReference type="EMBL" id="PKMF04000500">
    <property type="protein sequence ID" value="KAK7828568.1"/>
    <property type="molecule type" value="Genomic_DNA"/>
</dbReference>
<dbReference type="AlphaFoldDB" id="A0AAW0JP87"/>
<dbReference type="Proteomes" id="UP000237347">
    <property type="component" value="Unassembled WGS sequence"/>
</dbReference>
<keyword evidence="2" id="KW-1185">Reference proteome</keyword>
<sequence length="136" mass="14369">MRSVLGGSGIVKGGFERSVSSATDRDVGGEMGFAGVKESFALVDWVHAELEVGCLHSGQIGSGSVAHGGLIGSGVGYSLGHGLRWFDLFSGGYPENEGWMTKDEDKGWVSEDEGWIRPVKRDSPFKAPIAPAEVTL</sequence>
<evidence type="ECO:0000313" key="1">
    <source>
        <dbReference type="EMBL" id="KAK7828568.1"/>
    </source>
</evidence>
<evidence type="ECO:0000313" key="2">
    <source>
        <dbReference type="Proteomes" id="UP000237347"/>
    </source>
</evidence>
<gene>
    <name evidence="1" type="ORF">CFP56_030100</name>
</gene>
<proteinExistence type="predicted"/>
<comment type="caution">
    <text evidence="1">The sequence shown here is derived from an EMBL/GenBank/DDBJ whole genome shotgun (WGS) entry which is preliminary data.</text>
</comment>
<reference evidence="1 2" key="1">
    <citation type="journal article" date="2018" name="Sci. Data">
        <title>The draft genome sequence of cork oak.</title>
        <authorList>
            <person name="Ramos A.M."/>
            <person name="Usie A."/>
            <person name="Barbosa P."/>
            <person name="Barros P.M."/>
            <person name="Capote T."/>
            <person name="Chaves I."/>
            <person name="Simoes F."/>
            <person name="Abreu I."/>
            <person name="Carrasquinho I."/>
            <person name="Faro C."/>
            <person name="Guimaraes J.B."/>
            <person name="Mendonca D."/>
            <person name="Nobrega F."/>
            <person name="Rodrigues L."/>
            <person name="Saibo N.J.M."/>
            <person name="Varela M.C."/>
            <person name="Egas C."/>
            <person name="Matos J."/>
            <person name="Miguel C.M."/>
            <person name="Oliveira M.M."/>
            <person name="Ricardo C.P."/>
            <person name="Goncalves S."/>
        </authorList>
    </citation>
    <scope>NUCLEOTIDE SEQUENCE [LARGE SCALE GENOMIC DNA]</scope>
    <source>
        <strain evidence="2">cv. HL8</strain>
    </source>
</reference>
<protein>
    <submittedName>
        <fullName evidence="1">Uncharacterized protein</fullName>
    </submittedName>
</protein>
<name>A0AAW0JP87_QUESU</name>